<reference evidence="6 7" key="1">
    <citation type="submission" date="2025-05" db="UniProtKB">
        <authorList>
            <consortium name="RefSeq"/>
        </authorList>
    </citation>
    <scope>NUCLEOTIDE SEQUENCE [LARGE SCALE GENOMIC DNA]</scope>
</reference>
<feature type="compositionally biased region" description="Basic and acidic residues" evidence="3">
    <location>
        <begin position="286"/>
        <end position="304"/>
    </location>
</feature>
<feature type="domain" description="C2H2-type" evidence="4">
    <location>
        <begin position="411"/>
        <end position="438"/>
    </location>
</feature>
<evidence type="ECO:0000259" key="5">
    <source>
        <dbReference type="PROSITE" id="PS50804"/>
    </source>
</evidence>
<dbReference type="SMART" id="SM00355">
    <property type="entry name" value="ZnF_C2H2"/>
    <property type="match status" value="3"/>
</dbReference>
<feature type="domain" description="SCAN box" evidence="5">
    <location>
        <begin position="173"/>
        <end position="255"/>
    </location>
</feature>
<dbReference type="InterPro" id="IPR013087">
    <property type="entry name" value="Znf_C2H2_type"/>
</dbReference>
<evidence type="ECO:0008006" key="9">
    <source>
        <dbReference type="Google" id="ProtNLM"/>
    </source>
</evidence>
<evidence type="ECO:0000256" key="1">
    <source>
        <dbReference type="ARBA" id="ARBA00023242"/>
    </source>
</evidence>
<dbReference type="SMART" id="SM00431">
    <property type="entry name" value="SCAN"/>
    <property type="match status" value="1"/>
</dbReference>
<accession>A0ABM5FGG2</accession>
<organism evidence="6 8">
    <name type="scientific">Pogona vitticeps</name>
    <name type="common">central bearded dragon</name>
    <dbReference type="NCBI Taxonomy" id="103695"/>
    <lineage>
        <taxon>Eukaryota</taxon>
        <taxon>Metazoa</taxon>
        <taxon>Chordata</taxon>
        <taxon>Craniata</taxon>
        <taxon>Vertebrata</taxon>
        <taxon>Euteleostomi</taxon>
        <taxon>Lepidosauria</taxon>
        <taxon>Squamata</taxon>
        <taxon>Bifurcata</taxon>
        <taxon>Unidentata</taxon>
        <taxon>Episquamata</taxon>
        <taxon>Toxicofera</taxon>
        <taxon>Iguania</taxon>
        <taxon>Acrodonta</taxon>
        <taxon>Agamidae</taxon>
        <taxon>Amphibolurinae</taxon>
        <taxon>Pogona</taxon>
    </lineage>
</organism>
<dbReference type="InterPro" id="IPR036236">
    <property type="entry name" value="Znf_C2H2_sf"/>
</dbReference>
<evidence type="ECO:0000313" key="8">
    <source>
        <dbReference type="RefSeq" id="XP_072844492.1"/>
    </source>
</evidence>
<evidence type="ECO:0000313" key="6">
    <source>
        <dbReference type="Proteomes" id="UP001652642"/>
    </source>
</evidence>
<protein>
    <recommendedName>
        <fullName evidence="9">Zinc finger and SCAN domain-containing protein 23-like</fullName>
    </recommendedName>
</protein>
<feature type="region of interest" description="Disordered" evidence="3">
    <location>
        <begin position="281"/>
        <end position="310"/>
    </location>
</feature>
<feature type="region of interest" description="Disordered" evidence="3">
    <location>
        <begin position="356"/>
        <end position="387"/>
    </location>
</feature>
<evidence type="ECO:0000256" key="2">
    <source>
        <dbReference type="PROSITE-ProRule" id="PRU00042"/>
    </source>
</evidence>
<sequence>MASALRSRKIASHTEFQGVPKEVQKGRPQEGEDGFEPEESPGDALKSPKAKQAGKLEGQSSPGTPKESQSKPEKSFHLWETEYQEFLEDSVLEDQLLEQLSPWANSRAFLASFEQVAMACRWPRKEWVVRLLPSLSEDAEKAFVSLSAQDREDFQKVKVAILHREAAARESKRKEFRRLCYQEANGPREVHARLQELCHQWLNVERCGKEQILEMLILEQFLKVLPQEMQNWVQEHFPENCAQAIGLAEEFIKRLQGDEEEVTEAEEAASFSLQTKEIQLATGKPQTEEKREMDKGSNFSEKRPQGYKQTSVSKKGYLQWARYGEARLRARFPGRANTVLPYRWKQRGQTLECRLSQPLRRGRPLRPVETFPSPPPLPSPTPPSPSSLQKIVVKRRTSRFLQNEALQHTVKTCPECHVTFNGLASFRRHQMCHTGEKRYTCSFCGKGYCFRSELARHECRHVGRKPHECSYCGEGFDRKWWRDQHQMEHMKSSSRF</sequence>
<dbReference type="SUPFAM" id="SSF57667">
    <property type="entry name" value="beta-beta-alpha zinc fingers"/>
    <property type="match status" value="2"/>
</dbReference>
<proteinExistence type="predicted"/>
<evidence type="ECO:0000259" key="4">
    <source>
        <dbReference type="PROSITE" id="PS50157"/>
    </source>
</evidence>
<keyword evidence="1" id="KW-0539">Nucleus</keyword>
<feature type="domain" description="C2H2-type" evidence="4">
    <location>
        <begin position="439"/>
        <end position="466"/>
    </location>
</feature>
<gene>
    <name evidence="7 8" type="primary">LOC110091645</name>
</gene>
<keyword evidence="2" id="KW-0862">Zinc</keyword>
<dbReference type="CDD" id="cd07936">
    <property type="entry name" value="SCAN"/>
    <property type="match status" value="1"/>
</dbReference>
<feature type="region of interest" description="Disordered" evidence="3">
    <location>
        <begin position="1"/>
        <end position="75"/>
    </location>
</feature>
<dbReference type="PROSITE" id="PS50804">
    <property type="entry name" value="SCAN_BOX"/>
    <property type="match status" value="1"/>
</dbReference>
<name>A0ABM5FGG2_9SAUR</name>
<feature type="compositionally biased region" description="Polar residues" evidence="3">
    <location>
        <begin position="58"/>
        <end position="67"/>
    </location>
</feature>
<evidence type="ECO:0000313" key="7">
    <source>
        <dbReference type="RefSeq" id="XP_072844491.1"/>
    </source>
</evidence>
<keyword evidence="6" id="KW-1185">Reference proteome</keyword>
<evidence type="ECO:0000256" key="3">
    <source>
        <dbReference type="SAM" id="MobiDB-lite"/>
    </source>
</evidence>
<dbReference type="InterPro" id="IPR003309">
    <property type="entry name" value="SCAN_dom"/>
</dbReference>
<feature type="compositionally biased region" description="Pro residues" evidence="3">
    <location>
        <begin position="372"/>
        <end position="385"/>
    </location>
</feature>
<dbReference type="Proteomes" id="UP001652642">
    <property type="component" value="Chromosome 2"/>
</dbReference>
<keyword evidence="2" id="KW-0863">Zinc-finger</keyword>
<dbReference type="Gene3D" id="3.30.160.60">
    <property type="entry name" value="Classic Zinc Finger"/>
    <property type="match status" value="3"/>
</dbReference>
<dbReference type="InterPro" id="IPR050916">
    <property type="entry name" value="SCAN-C2H2_zinc_finger"/>
</dbReference>
<dbReference type="PROSITE" id="PS00028">
    <property type="entry name" value="ZINC_FINGER_C2H2_1"/>
    <property type="match status" value="3"/>
</dbReference>
<dbReference type="PANTHER" id="PTHR45935">
    <property type="entry name" value="PROTEIN ZBED8-RELATED"/>
    <property type="match status" value="1"/>
</dbReference>
<dbReference type="PROSITE" id="PS50157">
    <property type="entry name" value="ZINC_FINGER_C2H2_2"/>
    <property type="match status" value="2"/>
</dbReference>
<dbReference type="Gene3D" id="1.10.4020.10">
    <property type="entry name" value="DNA breaking-rejoining enzymes"/>
    <property type="match status" value="1"/>
</dbReference>
<keyword evidence="2" id="KW-0479">Metal-binding</keyword>
<dbReference type="SUPFAM" id="SSF47353">
    <property type="entry name" value="Retrovirus capsid dimerization domain-like"/>
    <property type="match status" value="1"/>
</dbReference>
<dbReference type="InterPro" id="IPR038269">
    <property type="entry name" value="SCAN_sf"/>
</dbReference>
<dbReference type="RefSeq" id="XP_072844491.1">
    <property type="nucleotide sequence ID" value="XM_072988390.1"/>
</dbReference>
<dbReference type="GeneID" id="110091645"/>
<dbReference type="RefSeq" id="XP_072844492.1">
    <property type="nucleotide sequence ID" value="XM_072988391.1"/>
</dbReference>
<dbReference type="Pfam" id="PF02023">
    <property type="entry name" value="SCAN"/>
    <property type="match status" value="1"/>
</dbReference>
<feature type="compositionally biased region" description="Basic residues" evidence="3">
    <location>
        <begin position="1"/>
        <end position="11"/>
    </location>
</feature>
<dbReference type="PANTHER" id="PTHR45935:SF15">
    <property type="entry name" value="SCAN BOX DOMAIN-CONTAINING PROTEIN"/>
    <property type="match status" value="1"/>
</dbReference>
<feature type="compositionally biased region" description="Acidic residues" evidence="3">
    <location>
        <begin position="31"/>
        <end position="41"/>
    </location>
</feature>